<keyword evidence="2" id="KW-0645">Protease</keyword>
<dbReference type="EMBL" id="LCOK01000007">
    <property type="protein sequence ID" value="KKU77089.1"/>
    <property type="molecule type" value="Genomic_DNA"/>
</dbReference>
<feature type="domain" description="NlpC/P60" evidence="5">
    <location>
        <begin position="38"/>
        <end position="170"/>
    </location>
</feature>
<keyword evidence="3" id="KW-0378">Hydrolase</keyword>
<name>A0A0G1T5M3_9BACT</name>
<accession>A0A0G1T5M3</accession>
<dbReference type="Gene3D" id="3.90.1720.10">
    <property type="entry name" value="endopeptidase domain like (from Nostoc punctiforme)"/>
    <property type="match status" value="1"/>
</dbReference>
<sequence length="205" mass="23217">MIYQAVGDRIAVDFSTWPGIDAERACSTLQKQGFHREIFDPEWYAQGLIGRRNVFYACGLHSKNAPKAVDCSSLMKYLFGLCGIWIPRRAVQQKAFGIKLDRPEPWSLVFKTGACNLYEDSPKYGVGHVGLVTDHGTVIHAVDRPTPVVEVPLREFIARRGEYRGAARIIHHPEATYTFSFPPELEIETSDDVRWRILKDLTPTP</sequence>
<dbReference type="Pfam" id="PF00877">
    <property type="entry name" value="NLPC_P60"/>
    <property type="match status" value="1"/>
</dbReference>
<proteinExistence type="inferred from homology"/>
<keyword evidence="4" id="KW-0788">Thiol protease</keyword>
<evidence type="ECO:0000256" key="1">
    <source>
        <dbReference type="ARBA" id="ARBA00007074"/>
    </source>
</evidence>
<reference evidence="6 7" key="1">
    <citation type="journal article" date="2015" name="Nature">
        <title>rRNA introns, odd ribosomes, and small enigmatic genomes across a large radiation of phyla.</title>
        <authorList>
            <person name="Brown C.T."/>
            <person name="Hug L.A."/>
            <person name="Thomas B.C."/>
            <person name="Sharon I."/>
            <person name="Castelle C.J."/>
            <person name="Singh A."/>
            <person name="Wilkins M.J."/>
            <person name="Williams K.H."/>
            <person name="Banfield J.F."/>
        </authorList>
    </citation>
    <scope>NUCLEOTIDE SEQUENCE [LARGE SCALE GENOMIC DNA]</scope>
</reference>
<organism evidence="6 7">
    <name type="scientific">Candidatus Giovannonibacteria bacterium GW2011_GWB1_47_6b</name>
    <dbReference type="NCBI Taxonomy" id="1618655"/>
    <lineage>
        <taxon>Bacteria</taxon>
        <taxon>Candidatus Giovannoniibacteriota</taxon>
    </lineage>
</organism>
<gene>
    <name evidence="6" type="ORF">UY02_C0007G0025</name>
</gene>
<dbReference type="AlphaFoldDB" id="A0A0G1T5M3"/>
<dbReference type="GO" id="GO:0008234">
    <property type="term" value="F:cysteine-type peptidase activity"/>
    <property type="evidence" value="ECO:0007669"/>
    <property type="project" value="UniProtKB-KW"/>
</dbReference>
<dbReference type="PROSITE" id="PS51935">
    <property type="entry name" value="NLPC_P60"/>
    <property type="match status" value="1"/>
</dbReference>
<dbReference type="GO" id="GO:0006508">
    <property type="term" value="P:proteolysis"/>
    <property type="evidence" value="ECO:0007669"/>
    <property type="project" value="UniProtKB-KW"/>
</dbReference>
<evidence type="ECO:0000256" key="3">
    <source>
        <dbReference type="ARBA" id="ARBA00022801"/>
    </source>
</evidence>
<evidence type="ECO:0000313" key="6">
    <source>
        <dbReference type="EMBL" id="KKU77089.1"/>
    </source>
</evidence>
<dbReference type="Proteomes" id="UP000034682">
    <property type="component" value="Unassembled WGS sequence"/>
</dbReference>
<dbReference type="InterPro" id="IPR038765">
    <property type="entry name" value="Papain-like_cys_pep_sf"/>
</dbReference>
<comment type="caution">
    <text evidence="6">The sequence shown here is derived from an EMBL/GenBank/DDBJ whole genome shotgun (WGS) entry which is preliminary data.</text>
</comment>
<evidence type="ECO:0000256" key="2">
    <source>
        <dbReference type="ARBA" id="ARBA00022670"/>
    </source>
</evidence>
<evidence type="ECO:0000259" key="5">
    <source>
        <dbReference type="PROSITE" id="PS51935"/>
    </source>
</evidence>
<dbReference type="SUPFAM" id="SSF54001">
    <property type="entry name" value="Cysteine proteinases"/>
    <property type="match status" value="1"/>
</dbReference>
<evidence type="ECO:0000313" key="7">
    <source>
        <dbReference type="Proteomes" id="UP000034682"/>
    </source>
</evidence>
<evidence type="ECO:0000256" key="4">
    <source>
        <dbReference type="ARBA" id="ARBA00022807"/>
    </source>
</evidence>
<protein>
    <recommendedName>
        <fullName evidence="5">NlpC/P60 domain-containing protein</fullName>
    </recommendedName>
</protein>
<comment type="similarity">
    <text evidence="1">Belongs to the peptidase C40 family.</text>
</comment>
<dbReference type="InterPro" id="IPR000064">
    <property type="entry name" value="NLP_P60_dom"/>
</dbReference>